<keyword evidence="2" id="KW-1185">Reference proteome</keyword>
<accession>A0A4S4DNR4</accession>
<comment type="caution">
    <text evidence="1">The sequence shown here is derived from an EMBL/GenBank/DDBJ whole genome shotgun (WGS) entry which is preliminary data.</text>
</comment>
<dbReference type="Gene3D" id="1.10.246.220">
    <property type="match status" value="1"/>
</dbReference>
<evidence type="ECO:0000313" key="2">
    <source>
        <dbReference type="Proteomes" id="UP000306102"/>
    </source>
</evidence>
<dbReference type="Proteomes" id="UP000306102">
    <property type="component" value="Unassembled WGS sequence"/>
</dbReference>
<dbReference type="EMBL" id="SDRB02010733">
    <property type="protein sequence ID" value="THG04663.1"/>
    <property type="molecule type" value="Genomic_DNA"/>
</dbReference>
<organism evidence="1 2">
    <name type="scientific">Camellia sinensis var. sinensis</name>
    <name type="common">China tea</name>
    <dbReference type="NCBI Taxonomy" id="542762"/>
    <lineage>
        <taxon>Eukaryota</taxon>
        <taxon>Viridiplantae</taxon>
        <taxon>Streptophyta</taxon>
        <taxon>Embryophyta</taxon>
        <taxon>Tracheophyta</taxon>
        <taxon>Spermatophyta</taxon>
        <taxon>Magnoliopsida</taxon>
        <taxon>eudicotyledons</taxon>
        <taxon>Gunneridae</taxon>
        <taxon>Pentapetalae</taxon>
        <taxon>asterids</taxon>
        <taxon>Ericales</taxon>
        <taxon>Theaceae</taxon>
        <taxon>Camellia</taxon>
    </lineage>
</organism>
<dbReference type="AlphaFoldDB" id="A0A4S4DNR4"/>
<protein>
    <submittedName>
        <fullName evidence="1">Uncharacterized protein</fullName>
    </submittedName>
</protein>
<proteinExistence type="predicted"/>
<evidence type="ECO:0000313" key="1">
    <source>
        <dbReference type="EMBL" id="THG04663.1"/>
    </source>
</evidence>
<name>A0A4S4DNR4_CAMSN</name>
<dbReference type="CDD" id="cd11660">
    <property type="entry name" value="SANT_TRF"/>
    <property type="match status" value="1"/>
</dbReference>
<reference evidence="1 2" key="1">
    <citation type="journal article" date="2018" name="Proc. Natl. Acad. Sci. U.S.A.">
        <title>Draft genome sequence of Camellia sinensis var. sinensis provides insights into the evolution of the tea genome and tea quality.</title>
        <authorList>
            <person name="Wei C."/>
            <person name="Yang H."/>
            <person name="Wang S."/>
            <person name="Zhao J."/>
            <person name="Liu C."/>
            <person name="Gao L."/>
            <person name="Xia E."/>
            <person name="Lu Y."/>
            <person name="Tai Y."/>
            <person name="She G."/>
            <person name="Sun J."/>
            <person name="Cao H."/>
            <person name="Tong W."/>
            <person name="Gao Q."/>
            <person name="Li Y."/>
            <person name="Deng W."/>
            <person name="Jiang X."/>
            <person name="Wang W."/>
            <person name="Chen Q."/>
            <person name="Zhang S."/>
            <person name="Li H."/>
            <person name="Wu J."/>
            <person name="Wang P."/>
            <person name="Li P."/>
            <person name="Shi C."/>
            <person name="Zheng F."/>
            <person name="Jian J."/>
            <person name="Huang B."/>
            <person name="Shan D."/>
            <person name="Shi M."/>
            <person name="Fang C."/>
            <person name="Yue Y."/>
            <person name="Li F."/>
            <person name="Li D."/>
            <person name="Wei S."/>
            <person name="Han B."/>
            <person name="Jiang C."/>
            <person name="Yin Y."/>
            <person name="Xia T."/>
            <person name="Zhang Z."/>
            <person name="Bennetzen J.L."/>
            <person name="Zhao S."/>
            <person name="Wan X."/>
        </authorList>
    </citation>
    <scope>NUCLEOTIDE SEQUENCE [LARGE SCALE GENOMIC DNA]</scope>
    <source>
        <strain evidence="2">cv. Shuchazao</strain>
        <tissue evidence="1">Leaf</tissue>
    </source>
</reference>
<gene>
    <name evidence="1" type="ORF">TEA_003474</name>
</gene>
<sequence length="374" mass="41997">MMRREQSRRKPREPKTRLTIKLGVLQHSGKTPRVTTGAELCPVIEKKLVDSLKIDKSWDGQSHATHDDDQLVAQYQPVLEELSWFPEKYLAELNLPFVTEGPAVQTSQLPYSGYISKPESPNPQLPTSSAEFYCENNTMVAQGLSCPGRNIDYLWNRNKPFPSEKEHLVESPEKLTWIGDFGFVAQEPLPGNIPSSCEDVYFQNHTQVAQGLRSAGGFTPLPSVGDHCNQTVPPHLVETSYASLNPPLINNGNSNGADLGLPLQCKRAKLCSKGKDQRRPYNKFRLDETDELTEGVQKYAGMHCCWIKIKDEYFKNDPHRTPDNLKVFKAQTDMDLNLLPNRGPAEDLPGSSLSIDRSVAILYQMIEEDDGFPT</sequence>